<keyword evidence="2" id="KW-1185">Reference proteome</keyword>
<name>A0A369USW1_9GAMM</name>
<dbReference type="EMBL" id="QQAH01000010">
    <property type="protein sequence ID" value="RDD81429.1"/>
    <property type="molecule type" value="Genomic_DNA"/>
</dbReference>
<dbReference type="OrthoDB" id="9888973at2"/>
<accession>A0A369USW1</accession>
<evidence type="ECO:0000313" key="2">
    <source>
        <dbReference type="Proteomes" id="UP000253782"/>
    </source>
</evidence>
<organism evidence="1 2">
    <name type="scientific">Dyella tabacisoli</name>
    <dbReference type="NCBI Taxonomy" id="2282381"/>
    <lineage>
        <taxon>Bacteria</taxon>
        <taxon>Pseudomonadati</taxon>
        <taxon>Pseudomonadota</taxon>
        <taxon>Gammaproteobacteria</taxon>
        <taxon>Lysobacterales</taxon>
        <taxon>Rhodanobacteraceae</taxon>
        <taxon>Dyella</taxon>
    </lineage>
</organism>
<evidence type="ECO:0000313" key="1">
    <source>
        <dbReference type="EMBL" id="RDD81429.1"/>
    </source>
</evidence>
<dbReference type="Proteomes" id="UP000253782">
    <property type="component" value="Unassembled WGS sequence"/>
</dbReference>
<dbReference type="AlphaFoldDB" id="A0A369USW1"/>
<reference evidence="1 2" key="1">
    <citation type="submission" date="2018-07" db="EMBL/GenBank/DDBJ databases">
        <title>Dyella tabacisoli L4-6T, whole genome shotgun sequence.</title>
        <authorList>
            <person name="Zhou X.-K."/>
            <person name="Li W.-J."/>
            <person name="Duan Y.-Q."/>
        </authorList>
    </citation>
    <scope>NUCLEOTIDE SEQUENCE [LARGE SCALE GENOMIC DNA]</scope>
    <source>
        <strain evidence="1 2">L4-6</strain>
    </source>
</reference>
<dbReference type="RefSeq" id="WP_114845772.1">
    <property type="nucleotide sequence ID" value="NZ_JBHSPE010000020.1"/>
</dbReference>
<comment type="caution">
    <text evidence="1">The sequence shown here is derived from an EMBL/GenBank/DDBJ whole genome shotgun (WGS) entry which is preliminary data.</text>
</comment>
<proteinExistence type="predicted"/>
<protein>
    <submittedName>
        <fullName evidence="1">Uncharacterized protein</fullName>
    </submittedName>
</protein>
<sequence>MKDRKLRSHEVMLRMARVRELRASMALSKAHKDEREQKAVVNEVTVTRDAVTAASVACLSRDLPVNMGRYATLAVLEDALAVKWRLASDELISLSKAREASANQSLMAKRYRDHVSTCTDETRRVLEQARSARQLDDGIEVWLGNKVVA</sequence>
<gene>
    <name evidence="1" type="ORF">DVJ77_12000</name>
</gene>